<dbReference type="OMA" id="NCESHNQ"/>
<keyword evidence="6" id="KW-1185">Reference proteome</keyword>
<evidence type="ECO:0000256" key="3">
    <source>
        <dbReference type="SAM" id="Coils"/>
    </source>
</evidence>
<accession>A0A078A783</accession>
<keyword evidence="2" id="KW-0677">Repeat</keyword>
<dbReference type="Gene3D" id="2.120.10.80">
    <property type="entry name" value="Kelch-type beta propeller"/>
    <property type="match status" value="1"/>
</dbReference>
<evidence type="ECO:0000313" key="5">
    <source>
        <dbReference type="EMBL" id="CDW76656.1"/>
    </source>
</evidence>
<feature type="compositionally biased region" description="Low complexity" evidence="4">
    <location>
        <begin position="334"/>
        <end position="358"/>
    </location>
</feature>
<feature type="region of interest" description="Disordered" evidence="4">
    <location>
        <begin position="424"/>
        <end position="490"/>
    </location>
</feature>
<dbReference type="PANTHER" id="PTHR24412">
    <property type="entry name" value="KELCH PROTEIN"/>
    <property type="match status" value="1"/>
</dbReference>
<feature type="compositionally biased region" description="Polar residues" evidence="4">
    <location>
        <begin position="280"/>
        <end position="333"/>
    </location>
</feature>
<gene>
    <name evidence="5" type="primary">Contig7146.g7652</name>
    <name evidence="5" type="ORF">STYLEM_5617</name>
</gene>
<protein>
    <submittedName>
        <fullName evidence="5">Kelch motif family protein</fullName>
    </submittedName>
</protein>
<dbReference type="EMBL" id="CCKQ01005426">
    <property type="protein sequence ID" value="CDW76656.1"/>
    <property type="molecule type" value="Genomic_DNA"/>
</dbReference>
<sequence>MQKDLISFDKSTDRFSTNFNYLSSSQMNHLSSNPHEDTFLVESDSKYQDSQLQILCESHKSQAVFFSNQQQKYKCFKCLLQEQDLIYIDKKFKKEMEEYERIKRMAADAITSNNTKMNGMKSWKNEIRKILMDVRSQFQRWVDVFTNQFILSLKDIENSKDLKEFIGEDRRLNQQLEALRDKYVQIMKIFTLISNATADQKVVVIEQNRNQMNALEAEIRKQDAYIVKQSMKMRDAQNKTVSLEGLSNKIGLKYVQHFEKKLNKLKQGSSNKQANESIATINHSQLGPSTNKYSSQVSNLGSKSQLHTSTISQSTAQKSTIKNSMPQIESSSRSQTVTNQQQFQQQSQNSSRGQDQRQTTALSKQQQQQQQLNVEQYMARQNPTNLKDTIDLDISEIRQYNGQGGQGFVDPSLSMIPEIMENTTSTRNNQQEQNSNNNLKSSRVKQEQQKQQDFEEEKKPKDRVKADTKSNKDSIASSSNKQEKQDINQSTVNLIDQSSVSYRYRHKNQNSIYYLKPRTNEIYLLDFKIQGFVKEQVHGQTLIPTGSSSIQNQSGNIYMIGGQSQDGQVSKSCWEIDTNMNMSEKAPMKQGRFSIAIALMFDKFIFAIGGATGKGSKAQASDQVEMYDTSINVWYPVGSLNKARSCTSACILSHRYVYVFPGLQTTSWNTIEFIDIGHSIDPKEIKKAKWNLVTISNSDFNNTFSYGSIPLNSTEILIFGGSKMNSFILDSAIILKLLSQKKDLKKVTAESEAILKSMPNSKLCVDAWFSYDCDYIARIYGNYLYAVDQHAGNLHVYSMKDKIWNYSSLKELGVLN</sequence>
<keyword evidence="1" id="KW-0880">Kelch repeat</keyword>
<dbReference type="InterPro" id="IPR015915">
    <property type="entry name" value="Kelch-typ_b-propeller"/>
</dbReference>
<dbReference type="SUPFAM" id="SSF117281">
    <property type="entry name" value="Kelch motif"/>
    <property type="match status" value="1"/>
</dbReference>
<dbReference type="PANTHER" id="PTHR24412:SF489">
    <property type="entry name" value="RING FINGER DOMAIN AND KELCH REPEAT-CONTAINING PROTEIN DDB_G0271372"/>
    <property type="match status" value="1"/>
</dbReference>
<reference evidence="5 6" key="1">
    <citation type="submission" date="2014-06" db="EMBL/GenBank/DDBJ databases">
        <authorList>
            <person name="Swart Estienne"/>
        </authorList>
    </citation>
    <scope>NUCLEOTIDE SEQUENCE [LARGE SCALE GENOMIC DNA]</scope>
    <source>
        <strain evidence="5 6">130c</strain>
    </source>
</reference>
<evidence type="ECO:0000313" key="6">
    <source>
        <dbReference type="Proteomes" id="UP000039865"/>
    </source>
</evidence>
<keyword evidence="3" id="KW-0175">Coiled coil</keyword>
<evidence type="ECO:0000256" key="1">
    <source>
        <dbReference type="ARBA" id="ARBA00022441"/>
    </source>
</evidence>
<dbReference type="OrthoDB" id="290482at2759"/>
<evidence type="ECO:0000256" key="4">
    <source>
        <dbReference type="SAM" id="MobiDB-lite"/>
    </source>
</evidence>
<dbReference type="InParanoid" id="A0A078A783"/>
<dbReference type="InterPro" id="IPR006652">
    <property type="entry name" value="Kelch_1"/>
</dbReference>
<feature type="compositionally biased region" description="Basic and acidic residues" evidence="4">
    <location>
        <begin position="444"/>
        <end position="472"/>
    </location>
</feature>
<organism evidence="5 6">
    <name type="scientific">Stylonychia lemnae</name>
    <name type="common">Ciliate</name>
    <dbReference type="NCBI Taxonomy" id="5949"/>
    <lineage>
        <taxon>Eukaryota</taxon>
        <taxon>Sar</taxon>
        <taxon>Alveolata</taxon>
        <taxon>Ciliophora</taxon>
        <taxon>Intramacronucleata</taxon>
        <taxon>Spirotrichea</taxon>
        <taxon>Stichotrichia</taxon>
        <taxon>Sporadotrichida</taxon>
        <taxon>Oxytrichidae</taxon>
        <taxon>Stylonychinae</taxon>
        <taxon>Stylonychia</taxon>
    </lineage>
</organism>
<feature type="coiled-coil region" evidence="3">
    <location>
        <begin position="162"/>
        <end position="225"/>
    </location>
</feature>
<feature type="compositionally biased region" description="Low complexity" evidence="4">
    <location>
        <begin position="424"/>
        <end position="438"/>
    </location>
</feature>
<proteinExistence type="predicted"/>
<dbReference type="SMART" id="SM00612">
    <property type="entry name" value="Kelch"/>
    <property type="match status" value="2"/>
</dbReference>
<evidence type="ECO:0000256" key="2">
    <source>
        <dbReference type="ARBA" id="ARBA00022737"/>
    </source>
</evidence>
<name>A0A078A783_STYLE</name>
<dbReference type="AlphaFoldDB" id="A0A078A783"/>
<dbReference type="Proteomes" id="UP000039865">
    <property type="component" value="Unassembled WGS sequence"/>
</dbReference>
<feature type="region of interest" description="Disordered" evidence="4">
    <location>
        <begin position="280"/>
        <end position="372"/>
    </location>
</feature>